<dbReference type="STRING" id="376489.A5892_00555"/>
<dbReference type="GO" id="GO:0016814">
    <property type="term" value="F:hydrolase activity, acting on carbon-nitrogen (but not peptide) bonds, in cyclic amidines"/>
    <property type="evidence" value="ECO:0007669"/>
    <property type="project" value="TreeGrafter"/>
</dbReference>
<dbReference type="InterPro" id="IPR018228">
    <property type="entry name" value="DNase_TatD-rel_CS"/>
</dbReference>
<dbReference type="CDD" id="cd01293">
    <property type="entry name" value="Bact_CD"/>
    <property type="match status" value="1"/>
</dbReference>
<reference evidence="2 3" key="1">
    <citation type="submission" date="2016-04" db="EMBL/GenBank/DDBJ databases">
        <title>Complete Genome Sequence of Halotalea alkalilenta IHB B 13600.</title>
        <authorList>
            <person name="Swarnkar M.K."/>
            <person name="Sharma A."/>
            <person name="Kaushal K."/>
            <person name="Soni R."/>
            <person name="Rana S."/>
            <person name="Singh A.K."/>
            <person name="Gulati A."/>
        </authorList>
    </citation>
    <scope>NUCLEOTIDE SEQUENCE [LARGE SCALE GENOMIC DNA]</scope>
    <source>
        <strain evidence="2 3">IHB B 13600</strain>
    </source>
</reference>
<dbReference type="Gene3D" id="2.30.40.10">
    <property type="entry name" value="Urease, subunit C, domain 1"/>
    <property type="match status" value="1"/>
</dbReference>
<dbReference type="Pfam" id="PF07969">
    <property type="entry name" value="Amidohydro_3"/>
    <property type="match status" value="1"/>
</dbReference>
<dbReference type="InterPro" id="IPR032466">
    <property type="entry name" value="Metal_Hydrolase"/>
</dbReference>
<dbReference type="InterPro" id="IPR011059">
    <property type="entry name" value="Metal-dep_hydrolase_composite"/>
</dbReference>
<dbReference type="SUPFAM" id="SSF51338">
    <property type="entry name" value="Composite domain of metallo-dependent hydrolases"/>
    <property type="match status" value="1"/>
</dbReference>
<dbReference type="AlphaFoldDB" id="A0A172YA79"/>
<proteinExistence type="predicted"/>
<dbReference type="SUPFAM" id="SSF51556">
    <property type="entry name" value="Metallo-dependent hydrolases"/>
    <property type="match status" value="1"/>
</dbReference>
<feature type="domain" description="Amidohydrolase 3" evidence="1">
    <location>
        <begin position="93"/>
        <end position="387"/>
    </location>
</feature>
<dbReference type="PANTHER" id="PTHR32027">
    <property type="entry name" value="CYTOSINE DEAMINASE"/>
    <property type="match status" value="1"/>
</dbReference>
<keyword evidence="3" id="KW-1185">Reference proteome</keyword>
<dbReference type="InterPro" id="IPR013108">
    <property type="entry name" value="Amidohydro_3"/>
</dbReference>
<dbReference type="PROSITE" id="PS01137">
    <property type="entry name" value="TATD_1"/>
    <property type="match status" value="1"/>
</dbReference>
<protein>
    <submittedName>
        <fullName evidence="2">Cytosine deaminase</fullName>
    </submittedName>
</protein>
<dbReference type="RefSeq" id="WP_064121132.1">
    <property type="nucleotide sequence ID" value="NZ_CP015243.1"/>
</dbReference>
<name>A0A172YA79_9GAMM</name>
<evidence type="ECO:0000313" key="3">
    <source>
        <dbReference type="Proteomes" id="UP000077875"/>
    </source>
</evidence>
<gene>
    <name evidence="2" type="ORF">A5892_00555</name>
</gene>
<sequence length="397" mass="43179">MNDLLLKSVRPWGDESVDLLIRDGRIAAMAPHLTAEGVEVIDGKGHIALPGLVDAHTHLDKSLLGWPWYRNEVGAQLLDKIDNERQVRQALGLDAQVQSMRHALRSLAFGTTLIRSHVDIDTEQGLKALEGVIETRRRLCEVLDIELVAFPQSGVMRRPGTIELLDRALALGADLLGGLDPCAIDRDPKGQLDVLFELAEKHGKGIDLHLHETGELGAFSMALIFERIRAHGMQGQVSISHAFCLGAPDWQRTQALIDECAELGVTILTTAPASREVPAIQRLIAAGVPIGVGNDGVRDTWGPYGNADMLERAKLLGLRNNLRRDDEIELALGLCSYRGARAIGHESRRLKVGERADLFLATGETVAETVVTHAPRALVISHGRVVARNGEALLPTP</sequence>
<dbReference type="Proteomes" id="UP000077875">
    <property type="component" value="Chromosome"/>
</dbReference>
<dbReference type="NCBIfam" id="NF004636">
    <property type="entry name" value="PRK05985.1"/>
    <property type="match status" value="1"/>
</dbReference>
<evidence type="ECO:0000259" key="1">
    <source>
        <dbReference type="Pfam" id="PF07969"/>
    </source>
</evidence>
<dbReference type="EMBL" id="CP015243">
    <property type="protein sequence ID" value="ANF56138.1"/>
    <property type="molecule type" value="Genomic_DNA"/>
</dbReference>
<dbReference type="Gene3D" id="3.20.20.140">
    <property type="entry name" value="Metal-dependent hydrolases"/>
    <property type="match status" value="1"/>
</dbReference>
<evidence type="ECO:0000313" key="2">
    <source>
        <dbReference type="EMBL" id="ANF56138.1"/>
    </source>
</evidence>
<dbReference type="KEGG" id="haa:A5892_00555"/>
<accession>A0A172YA79</accession>
<organism evidence="2 3">
    <name type="scientific">Halotalea alkalilenta</name>
    <dbReference type="NCBI Taxonomy" id="376489"/>
    <lineage>
        <taxon>Bacteria</taxon>
        <taxon>Pseudomonadati</taxon>
        <taxon>Pseudomonadota</taxon>
        <taxon>Gammaproteobacteria</taxon>
        <taxon>Oceanospirillales</taxon>
        <taxon>Halomonadaceae</taxon>
        <taxon>Halotalea</taxon>
    </lineage>
</organism>
<dbReference type="PANTHER" id="PTHR32027:SF9">
    <property type="entry name" value="BLL3847 PROTEIN"/>
    <property type="match status" value="1"/>
</dbReference>
<dbReference type="InterPro" id="IPR052349">
    <property type="entry name" value="Metallo-hydrolase_Enzymes"/>
</dbReference>